<dbReference type="RefSeq" id="WP_127830887.1">
    <property type="nucleotide sequence ID" value="NZ_RZYA01000014.1"/>
</dbReference>
<dbReference type="OrthoDB" id="5143400at2"/>
<feature type="region of interest" description="Disordered" evidence="1">
    <location>
        <begin position="87"/>
        <end position="107"/>
    </location>
</feature>
<dbReference type="InterPro" id="IPR029063">
    <property type="entry name" value="SAM-dependent_MTases_sf"/>
</dbReference>
<reference evidence="2 3" key="1">
    <citation type="submission" date="2019-01" db="EMBL/GenBank/DDBJ databases">
        <title>Genome sequences of Streptomyces and Rhizobium isolates collected from root and soil.</title>
        <authorList>
            <person name="Chhettri S."/>
            <person name="Sevigny J.L."/>
            <person name="Sen A."/>
            <person name="Ennis N."/>
            <person name="Tisa L."/>
        </authorList>
    </citation>
    <scope>NUCLEOTIDE SEQUENCE [LARGE SCALE GENOMIC DNA]</scope>
    <source>
        <strain evidence="2 3">San01</strain>
    </source>
</reference>
<dbReference type="Proteomes" id="UP000283128">
    <property type="component" value="Unassembled WGS sequence"/>
</dbReference>
<comment type="caution">
    <text evidence="2">The sequence shown here is derived from an EMBL/GenBank/DDBJ whole genome shotgun (WGS) entry which is preliminary data.</text>
</comment>
<accession>A0A437PFG3</accession>
<keyword evidence="3" id="KW-1185">Reference proteome</keyword>
<evidence type="ECO:0000256" key="1">
    <source>
        <dbReference type="SAM" id="MobiDB-lite"/>
    </source>
</evidence>
<evidence type="ECO:0000313" key="3">
    <source>
        <dbReference type="Proteomes" id="UP000283128"/>
    </source>
</evidence>
<sequence length="394" mass="42624">MTEPVLANELRHRFAEQLAAEGKLPADWRAAAETVPRHLFTTKFYVPTDSPTGVTRYVPITRELVGTEEWLRRVYSDRTLITQFDGQDVDWSDPQPLDGGDPTSSSTLPSLVVQMLDALDGDDETTVTEYGTGTGYSTALMCHRFGDHRGTSVETDRGVAARARVALNYCGYSPGLVVGNGLAGAGLRTPAARTIATMGVRGIPWAWLRETTPGGLVVATLRGWLRSLGLVRLEVQDDEHAVGQFIAAEPGFMMARQQQAPANLGMLPGDDDGKTRETEVGPETLHMPDSGFVAQLAIPNARSFFMPGDGGRMRAYVLDAANGSFAVLTEDGDGWSVREGGPVSLWAEVEQSLALWQAAGSPHATEFGVSVEPDRQRVWLDDAEDGPSWRLPVA</sequence>
<proteinExistence type="predicted"/>
<keyword evidence="2" id="KW-0489">Methyltransferase</keyword>
<dbReference type="SUPFAM" id="SSF53335">
    <property type="entry name" value="S-adenosyl-L-methionine-dependent methyltransferases"/>
    <property type="match status" value="1"/>
</dbReference>
<keyword evidence="2" id="KW-0808">Transferase</keyword>
<gene>
    <name evidence="2" type="ORF">EOT10_26750</name>
</gene>
<dbReference type="GO" id="GO:0008168">
    <property type="term" value="F:methyltransferase activity"/>
    <property type="evidence" value="ECO:0007669"/>
    <property type="project" value="UniProtKB-KW"/>
</dbReference>
<dbReference type="GO" id="GO:0032259">
    <property type="term" value="P:methylation"/>
    <property type="evidence" value="ECO:0007669"/>
    <property type="project" value="UniProtKB-KW"/>
</dbReference>
<organism evidence="2 3">
    <name type="scientific">Streptomyces antnestii</name>
    <dbReference type="NCBI Taxonomy" id="2494256"/>
    <lineage>
        <taxon>Bacteria</taxon>
        <taxon>Bacillati</taxon>
        <taxon>Actinomycetota</taxon>
        <taxon>Actinomycetes</taxon>
        <taxon>Kitasatosporales</taxon>
        <taxon>Streptomycetaceae</taxon>
        <taxon>Streptomyces</taxon>
    </lineage>
</organism>
<protein>
    <submittedName>
        <fullName evidence="2">Methyltransferase</fullName>
    </submittedName>
</protein>
<dbReference type="AlphaFoldDB" id="A0A437PFG3"/>
<name>A0A437PFG3_9ACTN</name>
<dbReference type="EMBL" id="RZYA01000014">
    <property type="protein sequence ID" value="RVU20933.1"/>
    <property type="molecule type" value="Genomic_DNA"/>
</dbReference>
<dbReference type="Pfam" id="PF01135">
    <property type="entry name" value="PCMT"/>
    <property type="match status" value="1"/>
</dbReference>
<evidence type="ECO:0000313" key="2">
    <source>
        <dbReference type="EMBL" id="RVU20933.1"/>
    </source>
</evidence>
<dbReference type="Gene3D" id="3.40.50.150">
    <property type="entry name" value="Vaccinia Virus protein VP39"/>
    <property type="match status" value="1"/>
</dbReference>